<dbReference type="Proteomes" id="UP001218218">
    <property type="component" value="Unassembled WGS sequence"/>
</dbReference>
<accession>A0AAD7AEE1</accession>
<reference evidence="3" key="1">
    <citation type="submission" date="2023-03" db="EMBL/GenBank/DDBJ databases">
        <title>Massive genome expansion in bonnet fungi (Mycena s.s.) driven by repeated elements and novel gene families across ecological guilds.</title>
        <authorList>
            <consortium name="Lawrence Berkeley National Laboratory"/>
            <person name="Harder C.B."/>
            <person name="Miyauchi S."/>
            <person name="Viragh M."/>
            <person name="Kuo A."/>
            <person name="Thoen E."/>
            <person name="Andreopoulos B."/>
            <person name="Lu D."/>
            <person name="Skrede I."/>
            <person name="Drula E."/>
            <person name="Henrissat B."/>
            <person name="Morin E."/>
            <person name="Kohler A."/>
            <person name="Barry K."/>
            <person name="LaButti K."/>
            <person name="Morin E."/>
            <person name="Salamov A."/>
            <person name="Lipzen A."/>
            <person name="Mereny Z."/>
            <person name="Hegedus B."/>
            <person name="Baldrian P."/>
            <person name="Stursova M."/>
            <person name="Weitz H."/>
            <person name="Taylor A."/>
            <person name="Grigoriev I.V."/>
            <person name="Nagy L.G."/>
            <person name="Martin F."/>
            <person name="Kauserud H."/>
        </authorList>
    </citation>
    <scope>NUCLEOTIDE SEQUENCE</scope>
    <source>
        <strain evidence="3">CBHHK002</strain>
    </source>
</reference>
<name>A0AAD7AEE1_9AGAR</name>
<organism evidence="3 4">
    <name type="scientific">Mycena albidolilacea</name>
    <dbReference type="NCBI Taxonomy" id="1033008"/>
    <lineage>
        <taxon>Eukaryota</taxon>
        <taxon>Fungi</taxon>
        <taxon>Dikarya</taxon>
        <taxon>Basidiomycota</taxon>
        <taxon>Agaricomycotina</taxon>
        <taxon>Agaricomycetes</taxon>
        <taxon>Agaricomycetidae</taxon>
        <taxon>Agaricales</taxon>
        <taxon>Marasmiineae</taxon>
        <taxon>Mycenaceae</taxon>
        <taxon>Mycena</taxon>
    </lineage>
</organism>
<keyword evidence="1" id="KW-0472">Membrane</keyword>
<protein>
    <submittedName>
        <fullName evidence="3">Uncharacterized protein</fullName>
    </submittedName>
</protein>
<evidence type="ECO:0000256" key="2">
    <source>
        <dbReference type="SAM" id="SignalP"/>
    </source>
</evidence>
<evidence type="ECO:0000256" key="1">
    <source>
        <dbReference type="SAM" id="Phobius"/>
    </source>
</evidence>
<proteinExistence type="predicted"/>
<dbReference type="EMBL" id="JARIHO010000008">
    <property type="protein sequence ID" value="KAJ7356632.1"/>
    <property type="molecule type" value="Genomic_DNA"/>
</dbReference>
<gene>
    <name evidence="3" type="ORF">DFH08DRAFT_849594</name>
</gene>
<keyword evidence="1" id="KW-1133">Transmembrane helix</keyword>
<comment type="caution">
    <text evidence="3">The sequence shown here is derived from an EMBL/GenBank/DDBJ whole genome shotgun (WGS) entry which is preliminary data.</text>
</comment>
<keyword evidence="2" id="KW-0732">Signal</keyword>
<sequence>MTTHPPTVTLSKVAICLYSLSFLPNALAYTQCVNGVCTSYNNKAALSTVAIAGIVIGIVLLLSIVGIIFAIVRYRRIRRFQRTYVQNAQANAAEMNMVAPMYPSPAYPSHHTHHAHHDQALQHHNLAVQQANMQNNQFASSGFGGTSGTTGMTV</sequence>
<keyword evidence="1" id="KW-0812">Transmembrane</keyword>
<feature type="transmembrane region" description="Helical" evidence="1">
    <location>
        <begin position="44"/>
        <end position="72"/>
    </location>
</feature>
<evidence type="ECO:0000313" key="4">
    <source>
        <dbReference type="Proteomes" id="UP001218218"/>
    </source>
</evidence>
<keyword evidence="4" id="KW-1185">Reference proteome</keyword>
<dbReference type="AlphaFoldDB" id="A0AAD7AEE1"/>
<feature type="chain" id="PRO_5042232365" evidence="2">
    <location>
        <begin position="29"/>
        <end position="154"/>
    </location>
</feature>
<evidence type="ECO:0000313" key="3">
    <source>
        <dbReference type="EMBL" id="KAJ7356632.1"/>
    </source>
</evidence>
<feature type="signal peptide" evidence="2">
    <location>
        <begin position="1"/>
        <end position="28"/>
    </location>
</feature>
<dbReference type="CDD" id="cd12087">
    <property type="entry name" value="TM_EGFR-like"/>
    <property type="match status" value="1"/>
</dbReference>